<comment type="caution">
    <text evidence="6">The sequence shown here is derived from an EMBL/GenBank/DDBJ whole genome shotgun (WGS) entry which is preliminary data.</text>
</comment>
<name>A0A2S3V338_9HYPH</name>
<gene>
    <name evidence="6" type="ORF">CLV41_101764</name>
</gene>
<dbReference type="Gene3D" id="3.20.20.80">
    <property type="entry name" value="Glycosidases"/>
    <property type="match status" value="1"/>
</dbReference>
<dbReference type="Proteomes" id="UP000236959">
    <property type="component" value="Unassembled WGS sequence"/>
</dbReference>
<dbReference type="PANTHER" id="PTHR43730">
    <property type="entry name" value="BETA-MANNOSIDASE"/>
    <property type="match status" value="1"/>
</dbReference>
<dbReference type="InterPro" id="IPR036156">
    <property type="entry name" value="Beta-gal/glucu_dom_sf"/>
</dbReference>
<dbReference type="PANTHER" id="PTHR43730:SF1">
    <property type="entry name" value="BETA-MANNOSIDASE"/>
    <property type="match status" value="1"/>
</dbReference>
<dbReference type="InterPro" id="IPR050887">
    <property type="entry name" value="Beta-mannosidase_GH2"/>
</dbReference>
<dbReference type="InterPro" id="IPR017853">
    <property type="entry name" value="GH"/>
</dbReference>
<dbReference type="SUPFAM" id="SSF49303">
    <property type="entry name" value="beta-Galactosidase/glucuronidase domain"/>
    <property type="match status" value="2"/>
</dbReference>
<dbReference type="InterPro" id="IPR013783">
    <property type="entry name" value="Ig-like_fold"/>
</dbReference>
<dbReference type="EC" id="3.2.1.25" evidence="2"/>
<evidence type="ECO:0000256" key="1">
    <source>
        <dbReference type="ARBA" id="ARBA00000829"/>
    </source>
</evidence>
<evidence type="ECO:0000313" key="7">
    <source>
        <dbReference type="Proteomes" id="UP000236959"/>
    </source>
</evidence>
<dbReference type="GO" id="GO:0004567">
    <property type="term" value="F:beta-mannosidase activity"/>
    <property type="evidence" value="ECO:0007669"/>
    <property type="project" value="UniProtKB-EC"/>
</dbReference>
<dbReference type="SUPFAM" id="SSF49785">
    <property type="entry name" value="Galactose-binding domain-like"/>
    <property type="match status" value="1"/>
</dbReference>
<accession>A0A2S3V338</accession>
<dbReference type="Pfam" id="PF22666">
    <property type="entry name" value="Glyco_hydro_2_N2"/>
    <property type="match status" value="1"/>
</dbReference>
<proteinExistence type="predicted"/>
<dbReference type="InterPro" id="IPR008979">
    <property type="entry name" value="Galactose-bd-like_sf"/>
</dbReference>
<dbReference type="Gene3D" id="2.60.120.260">
    <property type="entry name" value="Galactose-binding domain-like"/>
    <property type="match status" value="1"/>
</dbReference>
<keyword evidence="4" id="KW-0326">Glycosidase</keyword>
<reference evidence="6 7" key="1">
    <citation type="submission" date="2018-01" db="EMBL/GenBank/DDBJ databases">
        <title>Genomic Encyclopedia of Archaeal and Bacterial Type Strains, Phase II (KMG-II): from individual species to whole genera.</title>
        <authorList>
            <person name="Goeker M."/>
        </authorList>
    </citation>
    <scope>NUCLEOTIDE SEQUENCE [LARGE SCALE GENOMIC DNA]</scope>
    <source>
        <strain evidence="6 7">DSM 17023</strain>
    </source>
</reference>
<evidence type="ECO:0000256" key="2">
    <source>
        <dbReference type="ARBA" id="ARBA00012754"/>
    </source>
</evidence>
<dbReference type="OrthoDB" id="9758603at2"/>
<dbReference type="AlphaFoldDB" id="A0A2S3V338"/>
<evidence type="ECO:0000256" key="4">
    <source>
        <dbReference type="ARBA" id="ARBA00023295"/>
    </source>
</evidence>
<protein>
    <recommendedName>
        <fullName evidence="2">beta-mannosidase</fullName>
        <ecNumber evidence="2">3.2.1.25</ecNumber>
    </recommendedName>
</protein>
<dbReference type="RefSeq" id="WP_103220902.1">
    <property type="nucleotide sequence ID" value="NZ_PPCN01000001.1"/>
</dbReference>
<evidence type="ECO:0000259" key="5">
    <source>
        <dbReference type="Pfam" id="PF22666"/>
    </source>
</evidence>
<keyword evidence="3" id="KW-0378">Hydrolase</keyword>
<dbReference type="InterPro" id="IPR054593">
    <property type="entry name" value="Beta-mannosidase-like_N2"/>
</dbReference>
<evidence type="ECO:0000313" key="6">
    <source>
        <dbReference type="EMBL" id="POF34310.1"/>
    </source>
</evidence>
<dbReference type="Gene3D" id="2.60.40.10">
    <property type="entry name" value="Immunoglobulins"/>
    <property type="match status" value="1"/>
</dbReference>
<feature type="domain" description="Beta-mannosidase-like galactose-binding" evidence="5">
    <location>
        <begin position="29"/>
        <end position="170"/>
    </location>
</feature>
<comment type="catalytic activity">
    <reaction evidence="1">
        <text>Hydrolysis of terminal, non-reducing beta-D-mannose residues in beta-D-mannosides.</text>
        <dbReference type="EC" id="3.2.1.25"/>
    </reaction>
</comment>
<evidence type="ECO:0000256" key="3">
    <source>
        <dbReference type="ARBA" id="ARBA00022801"/>
    </source>
</evidence>
<keyword evidence="7" id="KW-1185">Reference proteome</keyword>
<organism evidence="6 7">
    <name type="scientific">Roseibium marinum</name>
    <dbReference type="NCBI Taxonomy" id="281252"/>
    <lineage>
        <taxon>Bacteria</taxon>
        <taxon>Pseudomonadati</taxon>
        <taxon>Pseudomonadota</taxon>
        <taxon>Alphaproteobacteria</taxon>
        <taxon>Hyphomicrobiales</taxon>
        <taxon>Stappiaceae</taxon>
        <taxon>Roseibium</taxon>
    </lineage>
</organism>
<dbReference type="SUPFAM" id="SSF51445">
    <property type="entry name" value="(Trans)glycosidases"/>
    <property type="match status" value="1"/>
</dbReference>
<sequence>MADFNGAHWTIALCAPGSADAGDRRLDGVPAKVPGTAAGALATAGLYDPENPQPLHDKDVWYRTEFDTDPGRYRLSFGGLATIAEVWLNGKRILDSRNMFRKYEAEAELSASNRMEICFRALEPHLNVRGPRARWKPQLATSQGLRLIRTTLLGHMPGWCPDIHAVGPYRPIRLEPADTPRITDTHILADLAPDGSATLTVSLKLENAGGTPELSCAGTTAEMTRQEDGTWTAVLRPVDVTPWMPHTHGDPALHDVTVKAGERQFSLGKTGFRRMEVDHGADGQGFGLKVNGVSVFCRGAVWTSADLLNLSGDAQTYRSLLEAARDAGMNMLRIGGTMLYETRAFFEICDELGLLVWQDFQFANYDYPVKDEEFVHEIHAEIRDQLAETQGCPSLAVLCGGSEIYQQGAMMGLPEDRWKGPLCEEILPDLAGSLRPDVPYVPNSPSGGVLPFSPGEGIAHYYGVGAYLRPLEDARRANVRFAGECLAFSNIPEQRGLDEGLPGIRPGHDPRWKARVPRDRGAGWDFEDVRDHYLKTLYGIDPTALRYGDPDRYLDLGRAVTGEIMEQTFAEWRREGSSCRGALVWTFQDLAMGAGWGVIDAAGRPKPAFYALKRAFRPLQVSVTDEGTGGLAIHVINDRPEEKTVTLTLDCLKDGRVPVVSGRKDLTLAPHSARTLNAVELTGAFFDVTYAYRFGPPSHDVTVVRLLCRESGESLVEAFQFPLGPDLAACSATLDTNLRQSEDGAWWLDLETDRMLRSVNIHVDPFRPSDNWFHLAPGKKRRIELRPDPRTESPARPIGFVSALNRNGKVTVT</sequence>
<dbReference type="GO" id="GO:0006516">
    <property type="term" value="P:glycoprotein catabolic process"/>
    <property type="evidence" value="ECO:0007669"/>
    <property type="project" value="TreeGrafter"/>
</dbReference>
<dbReference type="EMBL" id="PPCN01000001">
    <property type="protein sequence ID" value="POF34310.1"/>
    <property type="molecule type" value="Genomic_DNA"/>
</dbReference>